<evidence type="ECO:0000256" key="1">
    <source>
        <dbReference type="SAM" id="MobiDB-lite"/>
    </source>
</evidence>
<evidence type="ECO:0000313" key="2">
    <source>
        <dbReference type="EMBL" id="CAH3163527.1"/>
    </source>
</evidence>
<feature type="region of interest" description="Disordered" evidence="1">
    <location>
        <begin position="1"/>
        <end position="23"/>
    </location>
</feature>
<reference evidence="2 3" key="1">
    <citation type="submission" date="2022-05" db="EMBL/GenBank/DDBJ databases">
        <authorList>
            <consortium name="Genoscope - CEA"/>
            <person name="William W."/>
        </authorList>
    </citation>
    <scope>NUCLEOTIDE SEQUENCE [LARGE SCALE GENOMIC DNA]</scope>
</reference>
<comment type="caution">
    <text evidence="2">The sequence shown here is derived from an EMBL/GenBank/DDBJ whole genome shotgun (WGS) entry which is preliminary data.</text>
</comment>
<accession>A0ABN8QG39</accession>
<dbReference type="Proteomes" id="UP001159405">
    <property type="component" value="Unassembled WGS sequence"/>
</dbReference>
<sequence length="87" mass="9546">MMTTGVKAASESDHDSVNDECDYDAIGSDEEEHIKVNCELPKIFFSKNLKIVTGMFGVSDIGHKKEHAINVTCKSTATPKNLIVTPY</sequence>
<proteinExistence type="predicted"/>
<keyword evidence="3" id="KW-1185">Reference proteome</keyword>
<name>A0ABN8QG39_9CNID</name>
<gene>
    <name evidence="2" type="ORF">PLOB_00005869</name>
</gene>
<evidence type="ECO:0000313" key="3">
    <source>
        <dbReference type="Proteomes" id="UP001159405"/>
    </source>
</evidence>
<organism evidence="2 3">
    <name type="scientific">Porites lobata</name>
    <dbReference type="NCBI Taxonomy" id="104759"/>
    <lineage>
        <taxon>Eukaryota</taxon>
        <taxon>Metazoa</taxon>
        <taxon>Cnidaria</taxon>
        <taxon>Anthozoa</taxon>
        <taxon>Hexacorallia</taxon>
        <taxon>Scleractinia</taxon>
        <taxon>Fungiina</taxon>
        <taxon>Poritidae</taxon>
        <taxon>Porites</taxon>
    </lineage>
</organism>
<feature type="non-terminal residue" evidence="2">
    <location>
        <position position="87"/>
    </location>
</feature>
<dbReference type="EMBL" id="CALNXK010000126">
    <property type="protein sequence ID" value="CAH3163527.1"/>
    <property type="molecule type" value="Genomic_DNA"/>
</dbReference>
<protein>
    <submittedName>
        <fullName evidence="2">Uncharacterized protein</fullName>
    </submittedName>
</protein>